<reference evidence="2" key="1">
    <citation type="submission" date="2021-05" db="EMBL/GenBank/DDBJ databases">
        <authorList>
            <person name="Stam R."/>
        </authorList>
    </citation>
    <scope>NUCLEOTIDE SEQUENCE</scope>
    <source>
        <strain evidence="2">CS162</strain>
    </source>
</reference>
<accession>A0A8J2HYJ1</accession>
<sequence>MEQFKEEIIFDDLSKTFQDAIRMTRRLGIDYIWIDSLCIVQDDKNDWLRESERMGSVYANAYITLAATWAADGSGGLDSIRPSSNWIEFPCDGSDETKGHMWFTDASWTSQTDIDDAPLNTRGWVFQEKILSRRIIHFARSQVYWECKKRFVGEECEDRIQFSGATLEPSQFWADVNAVGYIGPLPIERANDVRDAGYPLTRLDEFYYGWRTMTRYYSTRQFTKASDRLVALLGIVRFIEEQTGLRCVDGHWDDGSWRFVRELMWFPEGQKTKSLLCDDNPSRLCSSWSWASLEGPVEYQSLTVAAWEDYGLKDCNLHLKAIESTVHVPWSSHALKVSGMLRTVYKGKPGGSEYPYQSSSGRRTFIVTAEASGEAGGWVCFDLEDEEPEQFYVSPVYLSGLRIACLALVERYETKSSERCFERVGVGYIEVMIRPDGSQCGDMKLFEACEESTYYII</sequence>
<dbReference type="RefSeq" id="XP_043168004.1">
    <property type="nucleotide sequence ID" value="XM_043312069.1"/>
</dbReference>
<organism evidence="2 3">
    <name type="scientific">Alternaria atra</name>
    <dbReference type="NCBI Taxonomy" id="119953"/>
    <lineage>
        <taxon>Eukaryota</taxon>
        <taxon>Fungi</taxon>
        <taxon>Dikarya</taxon>
        <taxon>Ascomycota</taxon>
        <taxon>Pezizomycotina</taxon>
        <taxon>Dothideomycetes</taxon>
        <taxon>Pleosporomycetidae</taxon>
        <taxon>Pleosporales</taxon>
        <taxon>Pleosporineae</taxon>
        <taxon>Pleosporaceae</taxon>
        <taxon>Alternaria</taxon>
        <taxon>Alternaria sect. Ulocladioides</taxon>
    </lineage>
</organism>
<evidence type="ECO:0000313" key="2">
    <source>
        <dbReference type="EMBL" id="CAG5156661.1"/>
    </source>
</evidence>
<keyword evidence="3" id="KW-1185">Reference proteome</keyword>
<proteinExistence type="predicted"/>
<dbReference type="Proteomes" id="UP000676310">
    <property type="component" value="Unassembled WGS sequence"/>
</dbReference>
<dbReference type="Pfam" id="PF06985">
    <property type="entry name" value="HET"/>
    <property type="match status" value="1"/>
</dbReference>
<feature type="domain" description="Heterokaryon incompatibility" evidence="1">
    <location>
        <begin position="7"/>
        <end position="128"/>
    </location>
</feature>
<comment type="caution">
    <text evidence="2">The sequence shown here is derived from an EMBL/GenBank/DDBJ whole genome shotgun (WGS) entry which is preliminary data.</text>
</comment>
<evidence type="ECO:0000313" key="3">
    <source>
        <dbReference type="Proteomes" id="UP000676310"/>
    </source>
</evidence>
<dbReference type="PANTHER" id="PTHR33112">
    <property type="entry name" value="DOMAIN PROTEIN, PUTATIVE-RELATED"/>
    <property type="match status" value="1"/>
</dbReference>
<protein>
    <recommendedName>
        <fullName evidence="1">Heterokaryon incompatibility domain-containing protein</fullName>
    </recommendedName>
</protein>
<dbReference type="PANTHER" id="PTHR33112:SF10">
    <property type="entry name" value="TOL"/>
    <property type="match status" value="1"/>
</dbReference>
<dbReference type="GeneID" id="67016127"/>
<evidence type="ECO:0000259" key="1">
    <source>
        <dbReference type="Pfam" id="PF06985"/>
    </source>
</evidence>
<dbReference type="AlphaFoldDB" id="A0A8J2HYJ1"/>
<dbReference type="OrthoDB" id="3687739at2759"/>
<name>A0A8J2HYJ1_9PLEO</name>
<dbReference type="InterPro" id="IPR010730">
    <property type="entry name" value="HET"/>
</dbReference>
<dbReference type="EMBL" id="CAJRGZ010000017">
    <property type="protein sequence ID" value="CAG5156661.1"/>
    <property type="molecule type" value="Genomic_DNA"/>
</dbReference>
<gene>
    <name evidence="2" type="ORF">ALTATR162_LOCUS4458</name>
</gene>